<dbReference type="EMBL" id="JAUHLN010000010">
    <property type="protein sequence ID" value="MDN4076054.1"/>
    <property type="molecule type" value="Genomic_DNA"/>
</dbReference>
<protein>
    <submittedName>
        <fullName evidence="1">Uncharacterized protein</fullName>
    </submittedName>
</protein>
<evidence type="ECO:0000313" key="1">
    <source>
        <dbReference type="EMBL" id="MDN4076054.1"/>
    </source>
</evidence>
<dbReference type="RefSeq" id="WP_290402165.1">
    <property type="nucleotide sequence ID" value="NZ_JAUHLN010000010.1"/>
</dbReference>
<dbReference type="Proteomes" id="UP001168694">
    <property type="component" value="Unassembled WGS sequence"/>
</dbReference>
<comment type="caution">
    <text evidence="1">The sequence shown here is derived from an EMBL/GenBank/DDBJ whole genome shotgun (WGS) entry which is preliminary data.</text>
</comment>
<accession>A0ABT8EE05</accession>
<sequence>MSNVLDECANHVVQVSNVLDECANHVVQVSNVPDGCEDEVHGVHVTNGYDGDDVHAAIERAGCVACDADYAGCYDDYVVAAPLLLLESMRQAAGVD</sequence>
<reference evidence="1" key="1">
    <citation type="submission" date="2023-06" db="EMBL/GenBank/DDBJ databases">
        <title>Draft Genome Sequences of Representative Paenibacillus Polymyxa, Bacillus cereus, Fictibacillus sp., and Brevibacillus agri Strains Isolated from Amazonian Dark Earth.</title>
        <authorList>
            <person name="Pellegrinetti T.A."/>
            <person name="Cunha I.C.M."/>
            <person name="Chaves M.G."/>
            <person name="Freitas A.S."/>
            <person name="Silva A.V.R."/>
            <person name="Tsai S.M."/>
            <person name="Mendes L.W."/>
        </authorList>
    </citation>
    <scope>NUCLEOTIDE SEQUENCE</scope>
    <source>
        <strain evidence="1">CENA-BCM004</strain>
    </source>
</reference>
<keyword evidence="2" id="KW-1185">Reference proteome</keyword>
<gene>
    <name evidence="1" type="ORF">QYF49_24230</name>
</gene>
<organism evidence="1 2">
    <name type="scientific">Fictibacillus terranigra</name>
    <dbReference type="NCBI Taxonomy" id="3058424"/>
    <lineage>
        <taxon>Bacteria</taxon>
        <taxon>Bacillati</taxon>
        <taxon>Bacillota</taxon>
        <taxon>Bacilli</taxon>
        <taxon>Bacillales</taxon>
        <taxon>Fictibacillaceae</taxon>
        <taxon>Fictibacillus</taxon>
    </lineage>
</organism>
<name>A0ABT8EE05_9BACL</name>
<proteinExistence type="predicted"/>
<evidence type="ECO:0000313" key="2">
    <source>
        <dbReference type="Proteomes" id="UP001168694"/>
    </source>
</evidence>